<proteinExistence type="predicted"/>
<name>A0A9J7HHI4_BRAFL</name>
<feature type="compositionally biased region" description="Basic residues" evidence="1">
    <location>
        <begin position="175"/>
        <end position="187"/>
    </location>
</feature>
<feature type="compositionally biased region" description="Basic residues" evidence="1">
    <location>
        <begin position="264"/>
        <end position="276"/>
    </location>
</feature>
<gene>
    <name evidence="3" type="primary">LOC118403504</name>
</gene>
<reference evidence="3" key="2">
    <citation type="submission" date="2025-08" db="UniProtKB">
        <authorList>
            <consortium name="RefSeq"/>
        </authorList>
    </citation>
    <scope>IDENTIFICATION</scope>
    <source>
        <strain evidence="3">S238N-H82</strain>
        <tissue evidence="3">Testes</tissue>
    </source>
</reference>
<feature type="region of interest" description="Disordered" evidence="1">
    <location>
        <begin position="57"/>
        <end position="364"/>
    </location>
</feature>
<feature type="compositionally biased region" description="Polar residues" evidence="1">
    <location>
        <begin position="102"/>
        <end position="111"/>
    </location>
</feature>
<dbReference type="AlphaFoldDB" id="A0A9J7HHI4"/>
<feature type="compositionally biased region" description="Low complexity" evidence="1">
    <location>
        <begin position="192"/>
        <end position="211"/>
    </location>
</feature>
<feature type="compositionally biased region" description="Basic and acidic residues" evidence="1">
    <location>
        <begin position="57"/>
        <end position="70"/>
    </location>
</feature>
<feature type="compositionally biased region" description="Basic residues" evidence="1">
    <location>
        <begin position="353"/>
        <end position="362"/>
    </location>
</feature>
<protein>
    <submittedName>
        <fullName evidence="3">Serine/arginine repetitive matrix protein 2-like</fullName>
    </submittedName>
</protein>
<organism evidence="2 3">
    <name type="scientific">Branchiostoma floridae</name>
    <name type="common">Florida lancelet</name>
    <name type="synonym">Amphioxus</name>
    <dbReference type="NCBI Taxonomy" id="7739"/>
    <lineage>
        <taxon>Eukaryota</taxon>
        <taxon>Metazoa</taxon>
        <taxon>Chordata</taxon>
        <taxon>Cephalochordata</taxon>
        <taxon>Leptocardii</taxon>
        <taxon>Amphioxiformes</taxon>
        <taxon>Branchiostomatidae</taxon>
        <taxon>Branchiostoma</taxon>
    </lineage>
</organism>
<evidence type="ECO:0000313" key="2">
    <source>
        <dbReference type="Proteomes" id="UP000001554"/>
    </source>
</evidence>
<feature type="compositionally biased region" description="Low complexity" evidence="1">
    <location>
        <begin position="248"/>
        <end position="263"/>
    </location>
</feature>
<dbReference type="KEGG" id="bfo:118403504"/>
<dbReference type="GeneID" id="118403504"/>
<accession>A0A9J7HHI4</accession>
<keyword evidence="2" id="KW-1185">Reference proteome</keyword>
<evidence type="ECO:0000313" key="3">
    <source>
        <dbReference type="RefSeq" id="XP_035658122.1"/>
    </source>
</evidence>
<dbReference type="Proteomes" id="UP000001554">
    <property type="component" value="Chromosome 16"/>
</dbReference>
<dbReference type="OrthoDB" id="10059752at2759"/>
<reference evidence="2" key="1">
    <citation type="journal article" date="2020" name="Nat. Ecol. Evol.">
        <title>Deeply conserved synteny resolves early events in vertebrate evolution.</title>
        <authorList>
            <person name="Simakov O."/>
            <person name="Marletaz F."/>
            <person name="Yue J.X."/>
            <person name="O'Connell B."/>
            <person name="Jenkins J."/>
            <person name="Brandt A."/>
            <person name="Calef R."/>
            <person name="Tung C.H."/>
            <person name="Huang T.K."/>
            <person name="Schmutz J."/>
            <person name="Satoh N."/>
            <person name="Yu J.K."/>
            <person name="Putnam N.H."/>
            <person name="Green R.E."/>
            <person name="Rokhsar D.S."/>
        </authorList>
    </citation>
    <scope>NUCLEOTIDE SEQUENCE [LARGE SCALE GENOMIC DNA]</scope>
    <source>
        <strain evidence="2">S238N-H82</strain>
    </source>
</reference>
<feature type="compositionally biased region" description="Basic residues" evidence="1">
    <location>
        <begin position="212"/>
        <end position="246"/>
    </location>
</feature>
<feature type="compositionally biased region" description="Basic and acidic residues" evidence="1">
    <location>
        <begin position="142"/>
        <end position="162"/>
    </location>
</feature>
<evidence type="ECO:0000256" key="1">
    <source>
        <dbReference type="SAM" id="MobiDB-lite"/>
    </source>
</evidence>
<feature type="compositionally biased region" description="Low complexity" evidence="1">
    <location>
        <begin position="284"/>
        <end position="294"/>
    </location>
</feature>
<feature type="compositionally biased region" description="Basic residues" evidence="1">
    <location>
        <begin position="303"/>
        <end position="341"/>
    </location>
</feature>
<sequence>MEKKHRSRRKCSVCRLPVKGHPGPCGPGNCVYEQAPGSSDEDFFYRLRNERRLQDRVSQLRRESKLEDIARSAWSTATSDDGEDKVEYRPTSVPAKTFPRSPGSSRGNQARQARARSEPAKISRRKPASTGAQDGESTESEDLQRYTVKDLRSSKGLVKEVDQVLDDLLDPTSRPRYKKSARYKRSAGVRAETPSDTSSSSSSEDPGPRGARSARPRSSRPDKHHKARSLSRSRKTRAHSPHRHKVQSYSRQPYSSDTSSSRSRGNKRSNRYKRSTSIRANAPSRPSDFSSTSSQEDLPSRARSARPRFSRPDKYHKKRSPSRPRKSRARTPHRRKSRTHARQLSSDTSSSRSRSRDRRKKSVLAYKSATFRSIMRAKTARTETLPFASRKPCKRRLGEAPPLPQLRPAAPVDKDKAIELHRAVCESACYNFEGARIPDLPMLQRLEALERAYMADGVREALEQVLDLAKAPS</sequence>
<dbReference type="RefSeq" id="XP_035658122.1">
    <property type="nucleotide sequence ID" value="XM_035802229.1"/>
</dbReference>